<accession>A0A8H4N472</accession>
<keyword evidence="2" id="KW-0479">Metal-binding</keyword>
<keyword evidence="5" id="KW-0862">Zinc</keyword>
<feature type="region of interest" description="Disordered" evidence="10">
    <location>
        <begin position="54"/>
        <end position="98"/>
    </location>
</feature>
<keyword evidence="6" id="KW-0539">Nucleus</keyword>
<sequence length="917" mass="101523">MSGKQRRVYKCNTCARVFKRSEHCSRHERIHTRERPFSCQYCHKRYARKDLVTRHEKTLHSEKRRQSIATVVPDSPDSRRSSESSETINVSIPSNASSQLDLPQALEIEKESPPSATLAENPPPTATSVELSPHQLAVGDDRRSSIMIPADVTTPGFGFGNTVETLYPSPQSCSEQAQVTLQPWNEHIGAFQEVPMQPAFMPIDPQLCEPQPSLSLDAMNHRGSQGSQLAVQSIESRNDSMDAVQELMGPPNKRRKITSGRRHTIDIQPTSRQDWQHDLDAASIDIFRDFWSPPEPPSDVAPNSMDSLITPNSLEFSIPIDPFLMGDQDISGQQNDGLFAPNFGFPNSAQDCGATSWQPFIGGASQASLENASEPPKLSVSENTYRSICGDLQARVKKEEWDQSKLPGAQELQKFMESYISCFHRHFPIIHFPSLNLDSSPSPLILAICCIGAMYRLDRRRATTLYELASPLLHSAIYPSRKVSPPSPGPLWAVQGCLLLSMYAVFSGRSALVVSNIESTGLFVTEYRLRRTSLMADSNFDVQGWEDWAGRESSKRLLCGILILSNLVSITYGTNPWFSVGEDLQVELPEKDNLWDAQTSSQWSEIQKKAKPSPQKTIKEAMLDSLSQDNPAFPPKEEQRVSGFANLVVAHAANIHVWHLSQLSQCLIAGGNESLLASASASLDRCSNALSYGKNGSVHQFEDYRHPYSADAHSSLGFNTSSLLRIASTRLLFAAGSTSSFNRFVLASDSKHEIAGAAQAFLKQQAAGSTEELTTSGAERACDFFRMPAKVGSLLVRKTAAFGWSIEIAVAWWDTALFLTKWVHAVQTGEGERVGEEERRVLELVRTGLREMMVEEDGVLGGAQREDGSLAARMARACAVFLEDTWVWGVTPRMGSVLRTLAEACERDFREKAVEVR</sequence>
<evidence type="ECO:0000256" key="4">
    <source>
        <dbReference type="ARBA" id="ARBA00022771"/>
    </source>
</evidence>
<keyword evidence="4 9" id="KW-0863">Zinc-finger</keyword>
<evidence type="ECO:0000256" key="6">
    <source>
        <dbReference type="ARBA" id="ARBA00023242"/>
    </source>
</evidence>
<dbReference type="EMBL" id="WWBZ02000040">
    <property type="protein sequence ID" value="KAF4305336.1"/>
    <property type="molecule type" value="Genomic_DNA"/>
</dbReference>
<comment type="similarity">
    <text evidence="7">Belongs to the pacC/RIM101 family.</text>
</comment>
<name>A0A8H4N472_9PEZI</name>
<dbReference type="PANTHER" id="PTHR40626:SF11">
    <property type="entry name" value="ZINC FINGER PROTEIN YPR022C"/>
    <property type="match status" value="1"/>
</dbReference>
<dbReference type="GO" id="GO:0000978">
    <property type="term" value="F:RNA polymerase II cis-regulatory region sequence-specific DNA binding"/>
    <property type="evidence" value="ECO:0007669"/>
    <property type="project" value="InterPro"/>
</dbReference>
<dbReference type="Proteomes" id="UP000572817">
    <property type="component" value="Unassembled WGS sequence"/>
</dbReference>
<dbReference type="GO" id="GO:0008270">
    <property type="term" value="F:zinc ion binding"/>
    <property type="evidence" value="ECO:0007669"/>
    <property type="project" value="UniProtKB-KW"/>
</dbReference>
<feature type="domain" description="C2H2-type" evidence="11">
    <location>
        <begin position="37"/>
        <end position="65"/>
    </location>
</feature>
<dbReference type="InterPro" id="IPR013087">
    <property type="entry name" value="Znf_C2H2_type"/>
</dbReference>
<dbReference type="CDD" id="cd12148">
    <property type="entry name" value="fungal_TF_MHR"/>
    <property type="match status" value="1"/>
</dbReference>
<dbReference type="InterPro" id="IPR036236">
    <property type="entry name" value="Znf_C2H2_sf"/>
</dbReference>
<feature type="region of interest" description="Disordered" evidence="10">
    <location>
        <begin position="111"/>
        <end position="130"/>
    </location>
</feature>
<dbReference type="PROSITE" id="PS50157">
    <property type="entry name" value="ZINC_FINGER_C2H2_2"/>
    <property type="match status" value="2"/>
</dbReference>
<evidence type="ECO:0000256" key="3">
    <source>
        <dbReference type="ARBA" id="ARBA00022737"/>
    </source>
</evidence>
<dbReference type="SMART" id="SM00355">
    <property type="entry name" value="ZnF_C2H2"/>
    <property type="match status" value="2"/>
</dbReference>
<protein>
    <recommendedName>
        <fullName evidence="8">pH-response transcription factor pacC/RIM101</fullName>
    </recommendedName>
</protein>
<dbReference type="OrthoDB" id="10018191at2759"/>
<gene>
    <name evidence="12" type="ORF">GTA08_BOTSDO06511</name>
</gene>
<dbReference type="Pfam" id="PF04082">
    <property type="entry name" value="Fungal_trans"/>
    <property type="match status" value="1"/>
</dbReference>
<keyword evidence="3" id="KW-0677">Repeat</keyword>
<dbReference type="SUPFAM" id="SSF57667">
    <property type="entry name" value="beta-beta-alpha zinc fingers"/>
    <property type="match status" value="1"/>
</dbReference>
<feature type="compositionally biased region" description="Polar residues" evidence="10">
    <location>
        <begin position="87"/>
        <end position="98"/>
    </location>
</feature>
<proteinExistence type="inferred from homology"/>
<evidence type="ECO:0000313" key="12">
    <source>
        <dbReference type="EMBL" id="KAF4305336.1"/>
    </source>
</evidence>
<dbReference type="PANTHER" id="PTHR40626">
    <property type="entry name" value="MIP31509P"/>
    <property type="match status" value="1"/>
</dbReference>
<dbReference type="PROSITE" id="PS00028">
    <property type="entry name" value="ZINC_FINGER_C2H2_1"/>
    <property type="match status" value="2"/>
</dbReference>
<dbReference type="AlphaFoldDB" id="A0A8H4N472"/>
<evidence type="ECO:0000259" key="11">
    <source>
        <dbReference type="PROSITE" id="PS50157"/>
    </source>
</evidence>
<dbReference type="Gene3D" id="3.30.160.60">
    <property type="entry name" value="Classic Zinc Finger"/>
    <property type="match status" value="2"/>
</dbReference>
<evidence type="ECO:0000256" key="8">
    <source>
        <dbReference type="ARBA" id="ARBA00039490"/>
    </source>
</evidence>
<evidence type="ECO:0000256" key="7">
    <source>
        <dbReference type="ARBA" id="ARBA00038089"/>
    </source>
</evidence>
<dbReference type="GO" id="GO:0000785">
    <property type="term" value="C:chromatin"/>
    <property type="evidence" value="ECO:0007669"/>
    <property type="project" value="TreeGrafter"/>
</dbReference>
<feature type="domain" description="C2H2-type" evidence="11">
    <location>
        <begin position="9"/>
        <end position="36"/>
    </location>
</feature>
<dbReference type="InterPro" id="IPR051059">
    <property type="entry name" value="VerF-like"/>
</dbReference>
<comment type="subcellular location">
    <subcellularLocation>
        <location evidence="1">Nucleus</location>
    </subcellularLocation>
</comment>
<dbReference type="GO" id="GO:0006351">
    <property type="term" value="P:DNA-templated transcription"/>
    <property type="evidence" value="ECO:0007669"/>
    <property type="project" value="InterPro"/>
</dbReference>
<evidence type="ECO:0000256" key="5">
    <source>
        <dbReference type="ARBA" id="ARBA00022833"/>
    </source>
</evidence>
<evidence type="ECO:0000256" key="10">
    <source>
        <dbReference type="SAM" id="MobiDB-lite"/>
    </source>
</evidence>
<organism evidence="12 13">
    <name type="scientific">Botryosphaeria dothidea</name>
    <dbReference type="NCBI Taxonomy" id="55169"/>
    <lineage>
        <taxon>Eukaryota</taxon>
        <taxon>Fungi</taxon>
        <taxon>Dikarya</taxon>
        <taxon>Ascomycota</taxon>
        <taxon>Pezizomycotina</taxon>
        <taxon>Dothideomycetes</taxon>
        <taxon>Dothideomycetes incertae sedis</taxon>
        <taxon>Botryosphaeriales</taxon>
        <taxon>Botryosphaeriaceae</taxon>
        <taxon>Botryosphaeria</taxon>
    </lineage>
</organism>
<evidence type="ECO:0000256" key="1">
    <source>
        <dbReference type="ARBA" id="ARBA00004123"/>
    </source>
</evidence>
<evidence type="ECO:0000313" key="13">
    <source>
        <dbReference type="Proteomes" id="UP000572817"/>
    </source>
</evidence>
<evidence type="ECO:0000256" key="2">
    <source>
        <dbReference type="ARBA" id="ARBA00022723"/>
    </source>
</evidence>
<feature type="compositionally biased region" description="Basic and acidic residues" evidence="10">
    <location>
        <begin position="54"/>
        <end position="65"/>
    </location>
</feature>
<reference evidence="12" key="1">
    <citation type="submission" date="2020-04" db="EMBL/GenBank/DDBJ databases">
        <title>Genome Assembly and Annotation of Botryosphaeria dothidea sdau 11-99, a Latent Pathogen of Apple Fruit Ring Rot in China.</title>
        <authorList>
            <person name="Yu C."/>
            <person name="Diao Y."/>
            <person name="Lu Q."/>
            <person name="Zhao J."/>
            <person name="Cui S."/>
            <person name="Peng C."/>
            <person name="He B."/>
            <person name="Liu H."/>
        </authorList>
    </citation>
    <scope>NUCLEOTIDE SEQUENCE [LARGE SCALE GENOMIC DNA]</scope>
    <source>
        <strain evidence="12">Sdau11-99</strain>
    </source>
</reference>
<dbReference type="GO" id="GO:0005634">
    <property type="term" value="C:nucleus"/>
    <property type="evidence" value="ECO:0007669"/>
    <property type="project" value="UniProtKB-SubCell"/>
</dbReference>
<comment type="caution">
    <text evidence="12">The sequence shown here is derived from an EMBL/GenBank/DDBJ whole genome shotgun (WGS) entry which is preliminary data.</text>
</comment>
<dbReference type="InterPro" id="IPR007219">
    <property type="entry name" value="XnlR_reg_dom"/>
</dbReference>
<keyword evidence="13" id="KW-1185">Reference proteome</keyword>
<dbReference type="GO" id="GO:0000981">
    <property type="term" value="F:DNA-binding transcription factor activity, RNA polymerase II-specific"/>
    <property type="evidence" value="ECO:0007669"/>
    <property type="project" value="InterPro"/>
</dbReference>
<dbReference type="FunFam" id="3.30.160.60:FF:000340">
    <property type="entry name" value="zinc finger protein 473 isoform X1"/>
    <property type="match status" value="1"/>
</dbReference>
<evidence type="ECO:0000256" key="9">
    <source>
        <dbReference type="PROSITE-ProRule" id="PRU00042"/>
    </source>
</evidence>